<protein>
    <submittedName>
        <fullName evidence="4">Fumarylacetoacetate hydrolase</fullName>
    </submittedName>
</protein>
<name>A0A2S7K0A9_9PROT</name>
<dbReference type="SUPFAM" id="SSF56529">
    <property type="entry name" value="FAH"/>
    <property type="match status" value="1"/>
</dbReference>
<proteinExistence type="inferred from homology"/>
<evidence type="ECO:0000256" key="1">
    <source>
        <dbReference type="ARBA" id="ARBA00010211"/>
    </source>
</evidence>
<dbReference type="InterPro" id="IPR011234">
    <property type="entry name" value="Fumarylacetoacetase-like_C"/>
</dbReference>
<keyword evidence="4" id="KW-0378">Hydrolase</keyword>
<dbReference type="Pfam" id="PF01557">
    <property type="entry name" value="FAA_hydrolase"/>
    <property type="match status" value="1"/>
</dbReference>
<evidence type="ECO:0000256" key="2">
    <source>
        <dbReference type="ARBA" id="ARBA00022723"/>
    </source>
</evidence>
<accession>A0A2S7K0A9</accession>
<comment type="similarity">
    <text evidence="1">Belongs to the FAH family.</text>
</comment>
<feature type="domain" description="Fumarylacetoacetase-like C-terminal" evidence="3">
    <location>
        <begin position="95"/>
        <end position="271"/>
    </location>
</feature>
<dbReference type="GO" id="GO:0016787">
    <property type="term" value="F:hydrolase activity"/>
    <property type="evidence" value="ECO:0007669"/>
    <property type="project" value="UniProtKB-KW"/>
</dbReference>
<dbReference type="InterPro" id="IPR036663">
    <property type="entry name" value="Fumarylacetoacetase_C_sf"/>
</dbReference>
<keyword evidence="5" id="KW-1185">Reference proteome</keyword>
<evidence type="ECO:0000313" key="5">
    <source>
        <dbReference type="Proteomes" id="UP000239504"/>
    </source>
</evidence>
<dbReference type="OrthoDB" id="9780293at2"/>
<dbReference type="Gene3D" id="3.90.850.10">
    <property type="entry name" value="Fumarylacetoacetase-like, C-terminal domain"/>
    <property type="match status" value="1"/>
</dbReference>
<keyword evidence="2" id="KW-0479">Metal-binding</keyword>
<organism evidence="4 5">
    <name type="scientific">Hyphococcus luteus</name>
    <dbReference type="NCBI Taxonomy" id="2058213"/>
    <lineage>
        <taxon>Bacteria</taxon>
        <taxon>Pseudomonadati</taxon>
        <taxon>Pseudomonadota</taxon>
        <taxon>Alphaproteobacteria</taxon>
        <taxon>Parvularculales</taxon>
        <taxon>Parvularculaceae</taxon>
        <taxon>Hyphococcus</taxon>
    </lineage>
</organism>
<dbReference type="PANTHER" id="PTHR42796:SF4">
    <property type="entry name" value="FUMARYLACETOACETATE HYDROLASE DOMAIN-CONTAINING PROTEIN 2A"/>
    <property type="match status" value="1"/>
</dbReference>
<dbReference type="GO" id="GO:0046872">
    <property type="term" value="F:metal ion binding"/>
    <property type="evidence" value="ECO:0007669"/>
    <property type="project" value="UniProtKB-KW"/>
</dbReference>
<evidence type="ECO:0000259" key="3">
    <source>
        <dbReference type="Pfam" id="PF01557"/>
    </source>
</evidence>
<dbReference type="AlphaFoldDB" id="A0A2S7K0A9"/>
<dbReference type="GO" id="GO:0044281">
    <property type="term" value="P:small molecule metabolic process"/>
    <property type="evidence" value="ECO:0007669"/>
    <property type="project" value="UniProtKB-ARBA"/>
</dbReference>
<evidence type="ECO:0000313" key="4">
    <source>
        <dbReference type="EMBL" id="PQA85901.1"/>
    </source>
</evidence>
<sequence length="308" mass="33471">MKLALIEAQGLGIIRDDVVIDASAAVAPDAERTSQELIEAVIEDFDALSAPLRELEQNGEGRPLSEARLLAPVPKPGKIVAMGANYLEGTDGPPLPIWSFFKSPQAILGPGGTVALPPADARVFHHEPELVLVIGRKCRNVAPADALDYVFGYTVGIDVSGRFPVLQQSLFNKSHDTFAPIGPWIVTADEIDDPQNLRVRLWVDGQPRHDFSTSDMGHGIRECIAFISSVTPLLPGDLVFTGTNHQGIGPIQDGETVTVEIEKIGRLVVNVSDPLERRWPKRIDDEMPARIRRMIKEGTPPGGISAHR</sequence>
<dbReference type="EMBL" id="PJCH01000016">
    <property type="protein sequence ID" value="PQA85901.1"/>
    <property type="molecule type" value="Genomic_DNA"/>
</dbReference>
<dbReference type="PANTHER" id="PTHR42796">
    <property type="entry name" value="FUMARYLACETOACETATE HYDROLASE DOMAIN-CONTAINING PROTEIN 2A-RELATED"/>
    <property type="match status" value="1"/>
</dbReference>
<comment type="caution">
    <text evidence="4">The sequence shown here is derived from an EMBL/GenBank/DDBJ whole genome shotgun (WGS) entry which is preliminary data.</text>
</comment>
<dbReference type="Proteomes" id="UP000239504">
    <property type="component" value="Unassembled WGS sequence"/>
</dbReference>
<reference evidence="4 5" key="1">
    <citation type="submission" date="2017-12" db="EMBL/GenBank/DDBJ databases">
        <authorList>
            <person name="Hurst M.R.H."/>
        </authorList>
    </citation>
    <scope>NUCLEOTIDE SEQUENCE [LARGE SCALE GENOMIC DNA]</scope>
    <source>
        <strain evidence="4 5">SY-3-19</strain>
    </source>
</reference>
<gene>
    <name evidence="4" type="ORF">CW354_20450</name>
</gene>
<dbReference type="InterPro" id="IPR051121">
    <property type="entry name" value="FAH"/>
</dbReference>